<feature type="domain" description="HTH tetR-type" evidence="6">
    <location>
        <begin position="31"/>
        <end position="91"/>
    </location>
</feature>
<dbReference type="InterPro" id="IPR050109">
    <property type="entry name" value="HTH-type_TetR-like_transc_reg"/>
</dbReference>
<dbReference type="PANTHER" id="PTHR30055">
    <property type="entry name" value="HTH-TYPE TRANSCRIPTIONAL REGULATOR RUTR"/>
    <property type="match status" value="1"/>
</dbReference>
<dbReference type="InterPro" id="IPR039538">
    <property type="entry name" value="BetI_C"/>
</dbReference>
<dbReference type="InterPro" id="IPR036271">
    <property type="entry name" value="Tet_transcr_reg_TetR-rel_C_sf"/>
</dbReference>
<dbReference type="InterPro" id="IPR009057">
    <property type="entry name" value="Homeodomain-like_sf"/>
</dbReference>
<evidence type="ECO:0000256" key="1">
    <source>
        <dbReference type="ARBA" id="ARBA00022491"/>
    </source>
</evidence>
<evidence type="ECO:0000313" key="7">
    <source>
        <dbReference type="EMBL" id="MBB4067272.1"/>
    </source>
</evidence>
<keyword evidence="2" id="KW-0805">Transcription regulation</keyword>
<dbReference type="GO" id="GO:0000976">
    <property type="term" value="F:transcription cis-regulatory region binding"/>
    <property type="evidence" value="ECO:0007669"/>
    <property type="project" value="TreeGrafter"/>
</dbReference>
<keyword evidence="4" id="KW-0804">Transcription</keyword>
<keyword evidence="3 5" id="KW-0238">DNA-binding</keyword>
<feature type="DNA-binding region" description="H-T-H motif" evidence="5">
    <location>
        <begin position="54"/>
        <end position="73"/>
    </location>
</feature>
<keyword evidence="8" id="KW-1185">Reference proteome</keyword>
<evidence type="ECO:0000256" key="4">
    <source>
        <dbReference type="ARBA" id="ARBA00023163"/>
    </source>
</evidence>
<dbReference type="Pfam" id="PF13977">
    <property type="entry name" value="TetR_C_6"/>
    <property type="match status" value="1"/>
</dbReference>
<dbReference type="Pfam" id="PF00440">
    <property type="entry name" value="TetR_N"/>
    <property type="match status" value="1"/>
</dbReference>
<proteinExistence type="predicted"/>
<dbReference type="InterPro" id="IPR001647">
    <property type="entry name" value="HTH_TetR"/>
</dbReference>
<evidence type="ECO:0000256" key="2">
    <source>
        <dbReference type="ARBA" id="ARBA00023015"/>
    </source>
</evidence>
<dbReference type="AlphaFoldDB" id="A0A7W6J9J7"/>
<accession>A0A7W6J9J7</accession>
<comment type="caution">
    <text evidence="7">The sequence shown here is derived from an EMBL/GenBank/DDBJ whole genome shotgun (WGS) entry which is preliminary data.</text>
</comment>
<dbReference type="Gene3D" id="1.10.357.10">
    <property type="entry name" value="Tetracycline Repressor, domain 2"/>
    <property type="match status" value="1"/>
</dbReference>
<dbReference type="RefSeq" id="WP_210297060.1">
    <property type="nucleotide sequence ID" value="NZ_JACIEZ010000018.1"/>
</dbReference>
<dbReference type="EMBL" id="JACIEZ010000018">
    <property type="protein sequence ID" value="MBB4067272.1"/>
    <property type="molecule type" value="Genomic_DNA"/>
</dbReference>
<sequence>MSDRSIIFEQSLKINQLMHIEGEQMARPSAAQRKEMILQATLELFRQKGIASSSTRDVAERTGLARSHIYHYFKDWKTLCLEAVESFSQQDLSEWQARLTPLPPHEALADYIRDYLPDRQDAAWCIYLDAWREAQHDEVFAARYQHIITAWRQLLQQILQRGIDSGAFRAGDASLLARQLTALLNGYADELILQPDASQKAAVYQDIMQLVQQLILPIAGSAAGH</sequence>
<protein>
    <submittedName>
        <fullName evidence="7">AcrR family transcriptional regulator</fullName>
    </submittedName>
</protein>
<evidence type="ECO:0000313" key="8">
    <source>
        <dbReference type="Proteomes" id="UP000528286"/>
    </source>
</evidence>
<dbReference type="PRINTS" id="PR00455">
    <property type="entry name" value="HTHTETR"/>
</dbReference>
<name>A0A7W6J9J7_9HYPH</name>
<reference evidence="7 8" key="1">
    <citation type="submission" date="2020-08" db="EMBL/GenBank/DDBJ databases">
        <title>Genomic Encyclopedia of Type Strains, Phase IV (KMG-IV): sequencing the most valuable type-strain genomes for metagenomic binning, comparative biology and taxonomic classification.</title>
        <authorList>
            <person name="Goeker M."/>
        </authorList>
    </citation>
    <scope>NUCLEOTIDE SEQUENCE [LARGE SCALE GENOMIC DNA]</scope>
    <source>
        <strain evidence="7 8">DSM 29853</strain>
    </source>
</reference>
<evidence type="ECO:0000256" key="5">
    <source>
        <dbReference type="PROSITE-ProRule" id="PRU00335"/>
    </source>
</evidence>
<dbReference type="SUPFAM" id="SSF48498">
    <property type="entry name" value="Tetracyclin repressor-like, C-terminal domain"/>
    <property type="match status" value="1"/>
</dbReference>
<evidence type="ECO:0000259" key="6">
    <source>
        <dbReference type="PROSITE" id="PS50977"/>
    </source>
</evidence>
<dbReference type="PROSITE" id="PS50977">
    <property type="entry name" value="HTH_TETR_2"/>
    <property type="match status" value="1"/>
</dbReference>
<dbReference type="SUPFAM" id="SSF46689">
    <property type="entry name" value="Homeodomain-like"/>
    <property type="match status" value="1"/>
</dbReference>
<evidence type="ECO:0000256" key="3">
    <source>
        <dbReference type="ARBA" id="ARBA00023125"/>
    </source>
</evidence>
<gene>
    <name evidence="7" type="ORF">GGR23_004503</name>
</gene>
<keyword evidence="1" id="KW-0678">Repressor</keyword>
<dbReference type="PANTHER" id="PTHR30055:SF234">
    <property type="entry name" value="HTH-TYPE TRANSCRIPTIONAL REGULATOR BETI"/>
    <property type="match status" value="1"/>
</dbReference>
<organism evidence="7 8">
    <name type="scientific">Gellertiella hungarica</name>
    <dbReference type="NCBI Taxonomy" id="1572859"/>
    <lineage>
        <taxon>Bacteria</taxon>
        <taxon>Pseudomonadati</taxon>
        <taxon>Pseudomonadota</taxon>
        <taxon>Alphaproteobacteria</taxon>
        <taxon>Hyphomicrobiales</taxon>
        <taxon>Rhizobiaceae</taxon>
        <taxon>Gellertiella</taxon>
    </lineage>
</organism>
<dbReference type="GO" id="GO:0003700">
    <property type="term" value="F:DNA-binding transcription factor activity"/>
    <property type="evidence" value="ECO:0007669"/>
    <property type="project" value="TreeGrafter"/>
</dbReference>
<dbReference type="Proteomes" id="UP000528286">
    <property type="component" value="Unassembled WGS sequence"/>
</dbReference>